<dbReference type="EMBL" id="SWFS01000055">
    <property type="protein sequence ID" value="KAA8917195.1"/>
    <property type="molecule type" value="Genomic_DNA"/>
</dbReference>
<accession>A0A642VCV9</accession>
<name>A0A642VCV9_9ASCO</name>
<dbReference type="PANTHER" id="PTHR15192">
    <property type="entry name" value="PROTEIN CBG05349"/>
    <property type="match status" value="1"/>
</dbReference>
<evidence type="ECO:0000313" key="2">
    <source>
        <dbReference type="Proteomes" id="UP000761534"/>
    </source>
</evidence>
<sequence length="509" mass="56511">MTASCDDQEQVEVAIIGNGPSGIFLSYILSGHNPYYDSEVHGPHPDSTLDQLLNKYVYRGAGSPSLLDAVSDTELLDYVSSRYASFYSSNMLAVDLLVDTLVAADETEFASNSACKKSRILWKQCKQVSHKVLGNSPHAGGQWTNINETDGPEDMSLSYAEMLSLPEYSYSEFFEEKYHTRLKDYSRPTRRDVSDYYAEYPKRVGIESNFMFNVTVTCVDEAKDNCSSFNVTYVNHKTGTTTSLRASNVVLASGVSDRPNYKHSSASQDFGQLAKIISSADDKHFLNTHTVVPPLATPPCEDPCTHGPCSTLIIGSGVSAAEAINKCQKGSSVIHIFKWDPKNNPCPLRRYPKELYPEYASVYNLIVKTVREAKAKKHCTMTEQEDNRDYEGLVNAKVIEITPDGMVDIELENGDIIHRRVSKIKLRTGRSGCLDYVCPRVLNHINEDAGDNEYLSHITKNTIRDELDGFSSNLKITDKVYAIGSLSGDTLVRFMLGGCMLVAQQLMSP</sequence>
<dbReference type="Gene3D" id="3.50.50.60">
    <property type="entry name" value="FAD/NAD(P)-binding domain"/>
    <property type="match status" value="1"/>
</dbReference>
<gene>
    <name evidence="1" type="ORF">TRICI_000646</name>
</gene>
<organism evidence="1 2">
    <name type="scientific">Trichomonascus ciferrii</name>
    <dbReference type="NCBI Taxonomy" id="44093"/>
    <lineage>
        <taxon>Eukaryota</taxon>
        <taxon>Fungi</taxon>
        <taxon>Dikarya</taxon>
        <taxon>Ascomycota</taxon>
        <taxon>Saccharomycotina</taxon>
        <taxon>Dipodascomycetes</taxon>
        <taxon>Dipodascales</taxon>
        <taxon>Trichomonascaceae</taxon>
        <taxon>Trichomonascus</taxon>
        <taxon>Trichomonascus ciferrii complex</taxon>
    </lineage>
</organism>
<keyword evidence="2" id="KW-1185">Reference proteome</keyword>
<evidence type="ECO:0000313" key="1">
    <source>
        <dbReference type="EMBL" id="KAA8917195.1"/>
    </source>
</evidence>
<reference evidence="1" key="1">
    <citation type="journal article" date="2019" name="G3 (Bethesda)">
        <title>Genome Assemblies of Two Rare Opportunistic Yeast Pathogens: Diutina rugosa (syn. Candida rugosa) and Trichomonascus ciferrii (syn. Candida ciferrii).</title>
        <authorList>
            <person name="Mixao V."/>
            <person name="Saus E."/>
            <person name="Hansen A.P."/>
            <person name="Lass-Florl C."/>
            <person name="Gabaldon T."/>
        </authorList>
    </citation>
    <scope>NUCLEOTIDE SEQUENCE</scope>
    <source>
        <strain evidence="1">CBS 4856</strain>
    </source>
</reference>
<protein>
    <submittedName>
        <fullName evidence="1">Uncharacterized protein</fullName>
    </submittedName>
</protein>
<proteinExistence type="predicted"/>
<dbReference type="AlphaFoldDB" id="A0A642VCV9"/>
<comment type="caution">
    <text evidence="1">The sequence shown here is derived from an EMBL/GenBank/DDBJ whole genome shotgun (WGS) entry which is preliminary data.</text>
</comment>
<dbReference type="InterPro" id="IPR029731">
    <property type="entry name" value="OSGIN1/2"/>
</dbReference>
<dbReference type="VEuPathDB" id="FungiDB:TRICI_000646"/>
<dbReference type="OrthoDB" id="412005at2759"/>
<dbReference type="Proteomes" id="UP000761534">
    <property type="component" value="Unassembled WGS sequence"/>
</dbReference>
<dbReference type="PANTHER" id="PTHR15192:SF8">
    <property type="entry name" value="FAD_NAD(P)-BINDING DOMAIN-CONTAINING PROTEIN"/>
    <property type="match status" value="1"/>
</dbReference>
<dbReference type="SUPFAM" id="SSF51905">
    <property type="entry name" value="FAD/NAD(P)-binding domain"/>
    <property type="match status" value="1"/>
</dbReference>
<dbReference type="InterPro" id="IPR036188">
    <property type="entry name" value="FAD/NAD-bd_sf"/>
</dbReference>